<organism evidence="1 2">
    <name type="scientific">Methylacidiphilum infernorum (isolate V4)</name>
    <name type="common">Methylokorus infernorum (strain V4)</name>
    <dbReference type="NCBI Taxonomy" id="481448"/>
    <lineage>
        <taxon>Bacteria</taxon>
        <taxon>Pseudomonadati</taxon>
        <taxon>Verrucomicrobiota</taxon>
        <taxon>Methylacidiphilae</taxon>
        <taxon>Methylacidiphilales</taxon>
        <taxon>Methylacidiphilaceae</taxon>
        <taxon>Methylacidiphilum (ex Ratnadevi et al. 2023)</taxon>
    </lineage>
</organism>
<sequence>MREADILNFWARIAERIASPIHKQAKNQLYSMKKKFLSVYRIKKQWPGNNSFYKKRRIFPRTGMPSSIATQFY</sequence>
<evidence type="ECO:0000313" key="1">
    <source>
        <dbReference type="EMBL" id="ACD83439.1"/>
    </source>
</evidence>
<dbReference type="STRING" id="481448.Minf_1385"/>
<reference evidence="1 2" key="1">
    <citation type="journal article" date="2008" name="Biol. Direct">
        <title>Complete genome sequence of the extremely acidophilic methanotroph isolate V4, Methylacidiphilum infernorum, a representative of the bacterial phylum Verrucomicrobia.</title>
        <authorList>
            <person name="Hou S."/>
            <person name="Makarova K.S."/>
            <person name="Saw J.H."/>
            <person name="Senin P."/>
            <person name="Ly B.V."/>
            <person name="Zhou Z."/>
            <person name="Ren Y."/>
            <person name="Wang J."/>
            <person name="Galperin M.Y."/>
            <person name="Omelchenko M.V."/>
            <person name="Wolf Y.I."/>
            <person name="Yutin N."/>
            <person name="Koonin E.V."/>
            <person name="Stott M.B."/>
            <person name="Mountain B.W."/>
            <person name="Crowe M.A."/>
            <person name="Smirnova A.V."/>
            <person name="Dunfield P.F."/>
            <person name="Feng L."/>
            <person name="Wang L."/>
            <person name="Alam M."/>
        </authorList>
    </citation>
    <scope>NUCLEOTIDE SEQUENCE [LARGE SCALE GENOMIC DNA]</scope>
    <source>
        <strain evidence="2">Isolate V4</strain>
    </source>
</reference>
<accession>B3DVT6</accession>
<gene>
    <name evidence="1" type="ordered locus">Minf_1385</name>
</gene>
<dbReference type="HOGENOM" id="CLU_2700512_0_0_0"/>
<evidence type="ECO:0000313" key="2">
    <source>
        <dbReference type="Proteomes" id="UP000009149"/>
    </source>
</evidence>
<name>B3DVT6_METI4</name>
<dbReference type="KEGG" id="min:Minf_1385"/>
<proteinExistence type="predicted"/>
<protein>
    <submittedName>
        <fullName evidence="1">Uncharacterized protein</fullName>
    </submittedName>
</protein>
<dbReference type="AlphaFoldDB" id="B3DVT6"/>
<dbReference type="Proteomes" id="UP000009149">
    <property type="component" value="Chromosome"/>
</dbReference>
<dbReference type="EMBL" id="CP000975">
    <property type="protein sequence ID" value="ACD83439.1"/>
    <property type="molecule type" value="Genomic_DNA"/>
</dbReference>